<evidence type="ECO:0000256" key="9">
    <source>
        <dbReference type="RuleBase" id="RU364149"/>
    </source>
</evidence>
<evidence type="ECO:0000259" key="11">
    <source>
        <dbReference type="Pfam" id="PF11635"/>
    </source>
</evidence>
<gene>
    <name evidence="9" type="primary">MED16</name>
    <name evidence="13" type="ORF">K490DRAFT_63988</name>
</gene>
<name>A0A6A5YA89_9PEZI</name>
<evidence type="ECO:0000256" key="2">
    <source>
        <dbReference type="ARBA" id="ARBA00006543"/>
    </source>
</evidence>
<protein>
    <recommendedName>
        <fullName evidence="3 9">Mediator of RNA polymerase II transcription subunit 16</fullName>
    </recommendedName>
    <alternativeName>
        <fullName evidence="8 9">Mediator complex subunit 16</fullName>
    </alternativeName>
</protein>
<dbReference type="OrthoDB" id="4139168at2759"/>
<organism evidence="13 14">
    <name type="scientific">Saccharata proteae CBS 121410</name>
    <dbReference type="NCBI Taxonomy" id="1314787"/>
    <lineage>
        <taxon>Eukaryota</taxon>
        <taxon>Fungi</taxon>
        <taxon>Dikarya</taxon>
        <taxon>Ascomycota</taxon>
        <taxon>Pezizomycotina</taxon>
        <taxon>Dothideomycetes</taxon>
        <taxon>Dothideomycetes incertae sedis</taxon>
        <taxon>Botryosphaeriales</taxon>
        <taxon>Saccharataceae</taxon>
        <taxon>Saccharata</taxon>
    </lineage>
</organism>
<feature type="domain" description="Mediator complex subunit Med16 N-terminal" evidence="11">
    <location>
        <begin position="137"/>
        <end position="470"/>
    </location>
</feature>
<dbReference type="InterPro" id="IPR021665">
    <property type="entry name" value="Mediator_Med16_N"/>
</dbReference>
<comment type="subunit">
    <text evidence="9">Component of the Mediator complex.</text>
</comment>
<comment type="subcellular location">
    <subcellularLocation>
        <location evidence="1 9">Nucleus</location>
    </subcellularLocation>
</comment>
<dbReference type="GO" id="GO:0045893">
    <property type="term" value="P:positive regulation of DNA-templated transcription"/>
    <property type="evidence" value="ECO:0007669"/>
    <property type="project" value="TreeGrafter"/>
</dbReference>
<sequence length="957" mass="104214">MDDDQYMEDLFNDSEPINIPPPGPSVKGLAQRLDELEETGCCQKIAWSRSGCVATITRDGRGVNLRAFQRNPADGKWILGEESPLQIPPVHDEFPLVHVSWGHLGVDLAILDAAGRVLIFTNNFALDRMHMTRDNVMDQEVETGTIVGLHWLPVFPQQAKYRMLWSATRKNENDWHYGLTGHQMKGPHNPIEPRAAIICLTRNGTIRLLHQQADSQWHDAVSDVEAINSAKATFTHASFAPDKDDALLLAAHDLSGSLHIYRIRIHWNLTKQQPGQLAMTSPVLEVSALKTEDNCSPTGSSLDVTDGAMDNEQQQVSFPAQLTHLTFVPTAPHEASSPMILAVFSHTPAAIPSLVGQSSTQQPPFSILARWELTESKAGLHSGLNQLSAKKKTTGNVEARRKLSLKRLPDIIQSSVTLSFYNLDYNTIFCLCQSDGRIEFRRRDTMEIMTADYNSDKVSSLIQAGFVFPSSEPALHVALSPSFCVAAMLQSDSTIALKSMEYSHGSLTTPTPTPDPKATAAVVAITLQHSSASLQYCSTDDLLSILPTSTDATLKETFLSGTYNSMNIATDFTAEENAQTLMKQIFNNNLARGCLSAQSLLGTTAPGQQDLPGKLAWATLNLRLTTLAIAMSMQTKPESFKPETAKSLTGLVKYTMDTTVYIIDELIELSHALKDHLSTRTASGSILPFITAHIIKHSSPALLLLLSSYPRSLLRITHRPFSYLFTLTKSILPHAPSVQARAHYNGLLATFIASPVQPPHLVQLINDVDAAVRGAYEKAGWGGDERRRAEREMLVSGRVPGVLEGVVGRLLGVDTSGSGEEGGGNSGQGVGGLQKVCEAQQGVNVAGVMFMDLRWLGLREGRRERAWWDEHTVDVLRKVVLRNGSKTGAGAVEGREGGIASAPSSGRATSSAVAPRRRCARCASVMEDKEGRGEAWLGSFHKACACGSSWVLEGRRG</sequence>
<evidence type="ECO:0000256" key="5">
    <source>
        <dbReference type="ARBA" id="ARBA00023159"/>
    </source>
</evidence>
<dbReference type="Pfam" id="PF11635">
    <property type="entry name" value="Med16_N"/>
    <property type="match status" value="1"/>
</dbReference>
<dbReference type="Proteomes" id="UP000799776">
    <property type="component" value="Unassembled WGS sequence"/>
</dbReference>
<keyword evidence="4 9" id="KW-0805">Transcription regulation</keyword>
<proteinExistence type="inferred from homology"/>
<comment type="similarity">
    <text evidence="2 9">Belongs to the Mediator complex subunit 16 family.</text>
</comment>
<evidence type="ECO:0000259" key="12">
    <source>
        <dbReference type="Pfam" id="PF20719"/>
    </source>
</evidence>
<keyword evidence="6 9" id="KW-0804">Transcription</keyword>
<dbReference type="InterPro" id="IPR048338">
    <property type="entry name" value="Mediator_Med16"/>
</dbReference>
<keyword evidence="14" id="KW-1185">Reference proteome</keyword>
<evidence type="ECO:0000313" key="14">
    <source>
        <dbReference type="Proteomes" id="UP000799776"/>
    </source>
</evidence>
<evidence type="ECO:0000313" key="13">
    <source>
        <dbReference type="EMBL" id="KAF2088775.1"/>
    </source>
</evidence>
<dbReference type="GO" id="GO:0016592">
    <property type="term" value="C:mediator complex"/>
    <property type="evidence" value="ECO:0007669"/>
    <property type="project" value="InterPro"/>
</dbReference>
<evidence type="ECO:0000256" key="6">
    <source>
        <dbReference type="ARBA" id="ARBA00023163"/>
    </source>
</evidence>
<dbReference type="AlphaFoldDB" id="A0A6A5YA89"/>
<dbReference type="EMBL" id="ML978715">
    <property type="protein sequence ID" value="KAF2088775.1"/>
    <property type="molecule type" value="Genomic_DNA"/>
</dbReference>
<evidence type="ECO:0000256" key="8">
    <source>
        <dbReference type="ARBA" id="ARBA00032015"/>
    </source>
</evidence>
<feature type="domain" description="Mediator complex subunit 16 C-terminal" evidence="12">
    <location>
        <begin position="840"/>
        <end position="951"/>
    </location>
</feature>
<dbReference type="Pfam" id="PF20719">
    <property type="entry name" value="Med16_C"/>
    <property type="match status" value="1"/>
</dbReference>
<evidence type="ECO:0000256" key="3">
    <source>
        <dbReference type="ARBA" id="ARBA00019614"/>
    </source>
</evidence>
<reference evidence="13" key="1">
    <citation type="journal article" date="2020" name="Stud. Mycol.">
        <title>101 Dothideomycetes genomes: a test case for predicting lifestyles and emergence of pathogens.</title>
        <authorList>
            <person name="Haridas S."/>
            <person name="Albert R."/>
            <person name="Binder M."/>
            <person name="Bloem J."/>
            <person name="Labutti K."/>
            <person name="Salamov A."/>
            <person name="Andreopoulos B."/>
            <person name="Baker S."/>
            <person name="Barry K."/>
            <person name="Bills G."/>
            <person name="Bluhm B."/>
            <person name="Cannon C."/>
            <person name="Castanera R."/>
            <person name="Culley D."/>
            <person name="Daum C."/>
            <person name="Ezra D."/>
            <person name="Gonzalez J."/>
            <person name="Henrissat B."/>
            <person name="Kuo A."/>
            <person name="Liang C."/>
            <person name="Lipzen A."/>
            <person name="Lutzoni F."/>
            <person name="Magnuson J."/>
            <person name="Mondo S."/>
            <person name="Nolan M."/>
            <person name="Ohm R."/>
            <person name="Pangilinan J."/>
            <person name="Park H.-J."/>
            <person name="Ramirez L."/>
            <person name="Alfaro M."/>
            <person name="Sun H."/>
            <person name="Tritt A."/>
            <person name="Yoshinaga Y."/>
            <person name="Zwiers L.-H."/>
            <person name="Turgeon B."/>
            <person name="Goodwin S."/>
            <person name="Spatafora J."/>
            <person name="Crous P."/>
            <person name="Grigoriev I."/>
        </authorList>
    </citation>
    <scope>NUCLEOTIDE SEQUENCE</scope>
    <source>
        <strain evidence="13">CBS 121410</strain>
    </source>
</reference>
<keyword evidence="7 9" id="KW-0539">Nucleus</keyword>
<dbReference type="InterPro" id="IPR048339">
    <property type="entry name" value="Mediator_Med16_C"/>
</dbReference>
<evidence type="ECO:0000256" key="7">
    <source>
        <dbReference type="ARBA" id="ARBA00023242"/>
    </source>
</evidence>
<dbReference type="PANTHER" id="PTHR13224:SF6">
    <property type="entry name" value="MEDIATOR OF RNA POLYMERASE II TRANSCRIPTION SUBUNIT 16"/>
    <property type="match status" value="1"/>
</dbReference>
<dbReference type="PANTHER" id="PTHR13224">
    <property type="entry name" value="THYROID HORMONE RECEPTOR-ASSOCIATED PROTEIN-RELATED"/>
    <property type="match status" value="1"/>
</dbReference>
<comment type="function">
    <text evidence="9">Component of the Mediator complex, a coactivator involved in the regulated transcription of nearly all RNA polymerase II-dependent genes. Mediator functions as a bridge to convey information from gene-specific regulatory proteins to the basal RNA polymerase II transcription machinery. Mediator is recruited to promoters by direct interactions with regulatory proteins and serves as a scaffold for the assembly of a functional preinitiation complex with RNA polymerase II and the general transcription factors.</text>
</comment>
<accession>A0A6A5YA89</accession>
<feature type="region of interest" description="Disordered" evidence="10">
    <location>
        <begin position="891"/>
        <end position="912"/>
    </location>
</feature>
<keyword evidence="5 9" id="KW-0010">Activator</keyword>
<evidence type="ECO:0000256" key="1">
    <source>
        <dbReference type="ARBA" id="ARBA00004123"/>
    </source>
</evidence>
<evidence type="ECO:0000256" key="4">
    <source>
        <dbReference type="ARBA" id="ARBA00023015"/>
    </source>
</evidence>
<evidence type="ECO:0000256" key="10">
    <source>
        <dbReference type="SAM" id="MobiDB-lite"/>
    </source>
</evidence>